<dbReference type="SUPFAM" id="SSF48452">
    <property type="entry name" value="TPR-like"/>
    <property type="match status" value="3"/>
</dbReference>
<protein>
    <submittedName>
        <fullName evidence="5">Uncharacterized protein</fullName>
    </submittedName>
</protein>
<evidence type="ECO:0000313" key="6">
    <source>
        <dbReference type="Proteomes" id="UP000248168"/>
    </source>
</evidence>
<gene>
    <name evidence="5" type="ORF">NITLEN_40368</name>
</gene>
<dbReference type="InterPro" id="IPR051685">
    <property type="entry name" value="Ycf3/AcsC/BcsC/TPR_MFPF"/>
</dbReference>
<keyword evidence="1" id="KW-0677">Repeat</keyword>
<dbReference type="PROSITE" id="PS50005">
    <property type="entry name" value="TPR"/>
    <property type="match status" value="8"/>
</dbReference>
<dbReference type="Gene3D" id="1.25.40.10">
    <property type="entry name" value="Tetratricopeptide repeat domain"/>
    <property type="match status" value="3"/>
</dbReference>
<dbReference type="Pfam" id="PF13181">
    <property type="entry name" value="TPR_8"/>
    <property type="match status" value="1"/>
</dbReference>
<dbReference type="PANTHER" id="PTHR44943">
    <property type="entry name" value="CELLULOSE SYNTHASE OPERON PROTEIN C"/>
    <property type="match status" value="1"/>
</dbReference>
<dbReference type="InterPro" id="IPR019734">
    <property type="entry name" value="TPR_rpt"/>
</dbReference>
<sequence length="629" mass="69655">MHSESFSPKAIVNTRRWFSFASSLSSPGPLPLCAGRGFLGILIPLVVAACAAAPHPQEAASAGAVPKKPAVAPAADASASYHFMLGYQAELAQDNDKAIQEYRTVLKTDPNSRSVKARLAGIYFGLGDLANAARYAEEVGEGTGQDAQQLTQMAGILASAGKPDRALRLLDLAIERDPGQGDAYFPKAIILVNQKRLAEAEQTAKQGLKVSPESPIGHYYLGRIFLESGKQDEALASFERAITVNAGFEPAYLAQASLYEARQEREKAIAVLKRYLERVNPNNKDIRQHLIQLYVSTKDYAGGLAELDKMLAEEPGDLDAQLRMALIYGEKREFSKAIELLQAVLKARPAELKVRDYLGYLYEETKESQKAAEAYQFNIQLDPTYADSHMHLGVLQYRLKAYPAAITHLTEATRINPKQPEPFIVLGLAYLQSEQFEAALSAFEEGLRHHPKNADLHFNLGTAYDKLNRFDDVVKSMELALSLDPHHADALNYLGYSYAERGVKVEQALSLTRQAVALKPDNGYYVDSLGWAFYKAGQFNEALTEIKRAAALVGDDPVIYEHLGEIYVKQQKLSEAKEAWLHSLELDPSNEKLFQRFREQGLGDPVSEDRIQQAKRRVSEKIQSKQSAP</sequence>
<dbReference type="Proteomes" id="UP000248168">
    <property type="component" value="Unassembled WGS sequence"/>
</dbReference>
<feature type="region of interest" description="Disordered" evidence="4">
    <location>
        <begin position="599"/>
        <end position="629"/>
    </location>
</feature>
<evidence type="ECO:0000256" key="3">
    <source>
        <dbReference type="PROSITE-ProRule" id="PRU00339"/>
    </source>
</evidence>
<dbReference type="Pfam" id="PF13174">
    <property type="entry name" value="TPR_6"/>
    <property type="match status" value="1"/>
</dbReference>
<dbReference type="InterPro" id="IPR011990">
    <property type="entry name" value="TPR-like_helical_dom_sf"/>
</dbReference>
<feature type="repeat" description="TPR" evidence="3">
    <location>
        <begin position="420"/>
        <end position="453"/>
    </location>
</feature>
<evidence type="ECO:0000256" key="4">
    <source>
        <dbReference type="SAM" id="MobiDB-lite"/>
    </source>
</evidence>
<dbReference type="PANTHER" id="PTHR44943:SF8">
    <property type="entry name" value="TPR REPEAT-CONTAINING PROTEIN MJ0263"/>
    <property type="match status" value="1"/>
</dbReference>
<evidence type="ECO:0000256" key="1">
    <source>
        <dbReference type="ARBA" id="ARBA00022737"/>
    </source>
</evidence>
<feature type="repeat" description="TPR" evidence="3">
    <location>
        <begin position="454"/>
        <end position="487"/>
    </location>
</feature>
<dbReference type="EMBL" id="OUNR01000017">
    <property type="protein sequence ID" value="SPP65895.1"/>
    <property type="molecule type" value="Genomic_DNA"/>
</dbReference>
<evidence type="ECO:0000313" key="5">
    <source>
        <dbReference type="EMBL" id="SPP65895.1"/>
    </source>
</evidence>
<keyword evidence="6" id="KW-1185">Reference proteome</keyword>
<name>A0A330L930_9BACT</name>
<feature type="repeat" description="TPR" evidence="3">
    <location>
        <begin position="215"/>
        <end position="248"/>
    </location>
</feature>
<feature type="repeat" description="TPR" evidence="3">
    <location>
        <begin position="557"/>
        <end position="590"/>
    </location>
</feature>
<dbReference type="Pfam" id="PF14559">
    <property type="entry name" value="TPR_19"/>
    <property type="match status" value="2"/>
</dbReference>
<dbReference type="InParanoid" id="A0A330L930"/>
<dbReference type="AlphaFoldDB" id="A0A330L930"/>
<reference evidence="6" key="1">
    <citation type="submission" date="2018-04" db="EMBL/GenBank/DDBJ databases">
        <authorList>
            <person name="Lucker S."/>
            <person name="Sakoula D."/>
        </authorList>
    </citation>
    <scope>NUCLEOTIDE SEQUENCE [LARGE SCALE GENOMIC DNA]</scope>
</reference>
<feature type="repeat" description="TPR" evidence="3">
    <location>
        <begin position="386"/>
        <end position="419"/>
    </location>
</feature>
<dbReference type="SMART" id="SM00028">
    <property type="entry name" value="TPR"/>
    <property type="match status" value="13"/>
</dbReference>
<organism evidence="5 6">
    <name type="scientific">Nitrospira lenta</name>
    <dbReference type="NCBI Taxonomy" id="1436998"/>
    <lineage>
        <taxon>Bacteria</taxon>
        <taxon>Pseudomonadati</taxon>
        <taxon>Nitrospirota</taxon>
        <taxon>Nitrospiria</taxon>
        <taxon>Nitrospirales</taxon>
        <taxon>Nitrospiraceae</taxon>
        <taxon>Nitrospira</taxon>
    </lineage>
</organism>
<feature type="repeat" description="TPR" evidence="3">
    <location>
        <begin position="352"/>
        <end position="385"/>
    </location>
</feature>
<accession>A0A330L930</accession>
<keyword evidence="2 3" id="KW-0802">TPR repeat</keyword>
<feature type="compositionally biased region" description="Basic and acidic residues" evidence="4">
    <location>
        <begin position="599"/>
        <end position="623"/>
    </location>
</feature>
<dbReference type="Pfam" id="PF13432">
    <property type="entry name" value="TPR_16"/>
    <property type="match status" value="3"/>
</dbReference>
<feature type="repeat" description="TPR" evidence="3">
    <location>
        <begin position="79"/>
        <end position="112"/>
    </location>
</feature>
<proteinExistence type="predicted"/>
<feature type="repeat" description="TPR" evidence="3">
    <location>
        <begin position="318"/>
        <end position="351"/>
    </location>
</feature>
<evidence type="ECO:0000256" key="2">
    <source>
        <dbReference type="ARBA" id="ARBA00022803"/>
    </source>
</evidence>